<feature type="domain" description="Glycosyl hydrolase family 36 N-terminal" evidence="9">
    <location>
        <begin position="37"/>
        <end position="296"/>
    </location>
</feature>
<keyword evidence="11" id="KW-1185">Reference proteome</keyword>
<feature type="active site" description="Proton donor" evidence="6">
    <location>
        <position position="563"/>
    </location>
</feature>
<feature type="binding site" evidence="7">
    <location>
        <begin position="375"/>
        <end position="376"/>
    </location>
    <ligand>
        <name>substrate</name>
    </ligand>
</feature>
<evidence type="ECO:0000259" key="9">
    <source>
        <dbReference type="Pfam" id="PF16875"/>
    </source>
</evidence>
<comment type="caution">
    <text evidence="10">The sequence shown here is derived from an EMBL/GenBank/DDBJ whole genome shotgun (WGS) entry which is preliminary data.</text>
</comment>
<dbReference type="EC" id="3.2.1.22" evidence="2 5"/>
<proteinExistence type="inferred from homology"/>
<evidence type="ECO:0000256" key="4">
    <source>
        <dbReference type="ARBA" id="ARBA00023295"/>
    </source>
</evidence>
<reference evidence="10" key="1">
    <citation type="submission" date="2021-10" db="EMBL/GenBank/DDBJ databases">
        <title>Streptomonospora sp. nov., isolated from mangrove soil.</title>
        <authorList>
            <person name="Chen X."/>
            <person name="Ge X."/>
            <person name="Liu W."/>
        </authorList>
    </citation>
    <scope>NUCLEOTIDE SEQUENCE</scope>
    <source>
        <strain evidence="10">S1-112</strain>
    </source>
</reference>
<evidence type="ECO:0000256" key="2">
    <source>
        <dbReference type="ARBA" id="ARBA00012755"/>
    </source>
</evidence>
<keyword evidence="4 5" id="KW-0326">Glycosidase</keyword>
<evidence type="ECO:0000313" key="11">
    <source>
        <dbReference type="Proteomes" id="UP001140076"/>
    </source>
</evidence>
<comment type="similarity">
    <text evidence="5">Belongs to the glycosyl hydrolase.</text>
</comment>
<feature type="active site" description="Nucleophile" evidence="6">
    <location>
        <position position="487"/>
    </location>
</feature>
<dbReference type="RefSeq" id="WP_270073585.1">
    <property type="nucleotide sequence ID" value="NZ_JAJAQC010000033.1"/>
</dbReference>
<dbReference type="InterPro" id="IPR031704">
    <property type="entry name" value="Glyco_hydro_36_N"/>
</dbReference>
<feature type="binding site" evidence="7">
    <location>
        <begin position="485"/>
        <end position="489"/>
    </location>
    <ligand>
        <name>substrate</name>
    </ligand>
</feature>
<evidence type="ECO:0000256" key="1">
    <source>
        <dbReference type="ARBA" id="ARBA00001255"/>
    </source>
</evidence>
<dbReference type="InterPro" id="IPR017853">
    <property type="entry name" value="GH"/>
</dbReference>
<dbReference type="PANTHER" id="PTHR43053:SF3">
    <property type="entry name" value="ALPHA-GALACTOSIDASE C-RELATED"/>
    <property type="match status" value="1"/>
</dbReference>
<dbReference type="InterPro" id="IPR050985">
    <property type="entry name" value="Alpha-glycosidase_related"/>
</dbReference>
<evidence type="ECO:0000313" key="10">
    <source>
        <dbReference type="EMBL" id="MDA0566327.1"/>
    </source>
</evidence>
<comment type="catalytic activity">
    <reaction evidence="1 5">
        <text>Hydrolysis of terminal, non-reducing alpha-D-galactose residues in alpha-D-galactosides, including galactose oligosaccharides, galactomannans and galactolipids.</text>
        <dbReference type="EC" id="3.2.1.22"/>
    </reaction>
</comment>
<dbReference type="Gene3D" id="3.20.20.70">
    <property type="entry name" value="Aldolase class I"/>
    <property type="match status" value="1"/>
</dbReference>
<dbReference type="GO" id="GO:0016052">
    <property type="term" value="P:carbohydrate catabolic process"/>
    <property type="evidence" value="ECO:0007669"/>
    <property type="project" value="InterPro"/>
</dbReference>
<feature type="binding site" evidence="7">
    <location>
        <position position="207"/>
    </location>
    <ligand>
        <name>substrate</name>
    </ligand>
</feature>
<sequence length="764" mass="82565">MPDPDPTPDTAARPPVAVLRRAGACLVVDLAPMAGRGLPEVLHWGADLGPLTPDLAEHLRTTSVPAVPHSAPDAPRGFTVLPTQADAWAGTPGLSGHRAGTATAPRLRLRGHRRSSDDGADTLTLDLHDPDIGIAVELRYRLDAFGVLRARATATADASPAADAPATDPADSTDPAARPAPYDLAALRVLLPLPARASKVLDLTGRWVRERSPQRGPMRDGTLLRRALRGRPGHDSPLLMAAGTPGFGFGAGEVWAVHVAWSGHQEYLVERLPEGAGAHAAVLGGAEALLPGEIRLDPGAAYTGPEIVFCHSADGLDGLSARLHGSLRARPRHPVRPRPVVLNTWEAVYFDHDLDRLRALADRAAQVGVERFVLDDGWFLGRRGDRSGLGDWEVDPHTWPHGLDPVIDHVHALGMDFGLWVEPEMANLDSDLVRTDPTRLLHPEGDPGRTWRHQYALDLARPDTWRLVHDRLDALLTRYPIAYVKWDHNRDLYEAVHRAEPGGAPGGAGRRVPGVHRQTRALYALLDALRERHPDVEFESCSSGGARIDLGILDRAERVWASDCNDPLERQAVQRWTGLLLPPELVGTHVGPPVAHTTHRRTDLAFRLCTALFGHSGIEWDLTRCGERDLAALTAWTAMVREFRPLLRTGRTVRAEQTDPAALLHGVVSPGRDHALYCFAQLATAAAEQPGRTPLPGLDPDRTYTLRHRTDLGDPTRGAAGAPAWMHADTPAPVLGGAALGALGVPMPRLFPAQAVLVEARAAD</sequence>
<dbReference type="Proteomes" id="UP001140076">
    <property type="component" value="Unassembled WGS sequence"/>
</dbReference>
<dbReference type="InterPro" id="IPR000111">
    <property type="entry name" value="Glyco_hydro_27/36_CS"/>
</dbReference>
<dbReference type="PIRSF" id="PIRSF005536">
    <property type="entry name" value="Agal"/>
    <property type="match status" value="1"/>
</dbReference>
<evidence type="ECO:0000256" key="5">
    <source>
        <dbReference type="PIRNR" id="PIRNR005536"/>
    </source>
</evidence>
<dbReference type="Pfam" id="PF16875">
    <property type="entry name" value="Glyco_hydro_36N"/>
    <property type="match status" value="1"/>
</dbReference>
<dbReference type="InterPro" id="IPR002252">
    <property type="entry name" value="Glyco_hydro_36"/>
</dbReference>
<dbReference type="GO" id="GO:0004557">
    <property type="term" value="F:alpha-galactosidase activity"/>
    <property type="evidence" value="ECO:0007669"/>
    <property type="project" value="UniProtKB-UniRule"/>
</dbReference>
<feature type="binding site" evidence="7">
    <location>
        <position position="541"/>
    </location>
    <ligand>
        <name>substrate</name>
    </ligand>
</feature>
<dbReference type="Pfam" id="PF02065">
    <property type="entry name" value="Melibiase"/>
    <property type="match status" value="1"/>
</dbReference>
<evidence type="ECO:0000256" key="3">
    <source>
        <dbReference type="ARBA" id="ARBA00022801"/>
    </source>
</evidence>
<dbReference type="EMBL" id="JAJAQC010000033">
    <property type="protein sequence ID" value="MDA0566327.1"/>
    <property type="molecule type" value="Genomic_DNA"/>
</dbReference>
<dbReference type="PROSITE" id="PS00512">
    <property type="entry name" value="ALPHA_GALACTOSIDASE"/>
    <property type="match status" value="1"/>
</dbReference>
<protein>
    <recommendedName>
        <fullName evidence="2 5">Alpha-galactosidase</fullName>
        <ecNumber evidence="2 5">3.2.1.22</ecNumber>
    </recommendedName>
</protein>
<gene>
    <name evidence="10" type="ORF">LG943_18695</name>
</gene>
<dbReference type="InterPro" id="IPR038417">
    <property type="entry name" value="Alpga-gal_N_sf"/>
</dbReference>
<organism evidence="10 11">
    <name type="scientific">Streptomonospora mangrovi</name>
    <dbReference type="NCBI Taxonomy" id="2883123"/>
    <lineage>
        <taxon>Bacteria</taxon>
        <taxon>Bacillati</taxon>
        <taxon>Actinomycetota</taxon>
        <taxon>Actinomycetes</taxon>
        <taxon>Streptosporangiales</taxon>
        <taxon>Nocardiopsidaceae</taxon>
        <taxon>Streptomonospora</taxon>
    </lineage>
</organism>
<evidence type="ECO:0000256" key="8">
    <source>
        <dbReference type="SAM" id="MobiDB-lite"/>
    </source>
</evidence>
<feature type="binding site" evidence="7">
    <location>
        <position position="452"/>
    </location>
    <ligand>
        <name>substrate</name>
    </ligand>
</feature>
<evidence type="ECO:0000256" key="7">
    <source>
        <dbReference type="PIRSR" id="PIRSR005536-2"/>
    </source>
</evidence>
<accession>A0A9X3NMQ5</accession>
<dbReference type="InterPro" id="IPR013785">
    <property type="entry name" value="Aldolase_TIM"/>
</dbReference>
<dbReference type="PRINTS" id="PR00743">
    <property type="entry name" value="GLHYDRLASE36"/>
</dbReference>
<evidence type="ECO:0000256" key="6">
    <source>
        <dbReference type="PIRSR" id="PIRSR005536-1"/>
    </source>
</evidence>
<feature type="region of interest" description="Disordered" evidence="8">
    <location>
        <begin position="154"/>
        <end position="178"/>
    </location>
</feature>
<dbReference type="SUPFAM" id="SSF51445">
    <property type="entry name" value="(Trans)glycosidases"/>
    <property type="match status" value="1"/>
</dbReference>
<dbReference type="AlphaFoldDB" id="A0A9X3NMQ5"/>
<dbReference type="PANTHER" id="PTHR43053">
    <property type="entry name" value="GLYCOSIDASE FAMILY 31"/>
    <property type="match status" value="1"/>
</dbReference>
<name>A0A9X3NMQ5_9ACTN</name>
<dbReference type="CDD" id="cd14791">
    <property type="entry name" value="GH36"/>
    <property type="match status" value="1"/>
</dbReference>
<dbReference type="Gene3D" id="2.70.98.60">
    <property type="entry name" value="alpha-galactosidase from lactobacil brevis"/>
    <property type="match status" value="1"/>
</dbReference>
<keyword evidence="3 5" id="KW-0378">Hydrolase</keyword>
<feature type="binding site" evidence="7">
    <location>
        <position position="563"/>
    </location>
    <ligand>
        <name>substrate</name>
    </ligand>
</feature>